<feature type="region of interest" description="Disordered" evidence="3">
    <location>
        <begin position="1"/>
        <end position="20"/>
    </location>
</feature>
<gene>
    <name evidence="5" type="ORF">THAOC_33068</name>
</gene>
<keyword evidence="6" id="KW-1185">Reference proteome</keyword>
<feature type="compositionally biased region" description="Basic and acidic residues" evidence="3">
    <location>
        <begin position="1"/>
        <end position="14"/>
    </location>
</feature>
<dbReference type="Proteomes" id="UP000266841">
    <property type="component" value="Unassembled WGS sequence"/>
</dbReference>
<dbReference type="OrthoDB" id="7331812at2759"/>
<dbReference type="InterPro" id="IPR027806">
    <property type="entry name" value="HARBI1_dom"/>
</dbReference>
<protein>
    <recommendedName>
        <fullName evidence="4">DDE Tnp4 domain-containing protein</fullName>
    </recommendedName>
</protein>
<feature type="domain" description="DDE Tnp4" evidence="4">
    <location>
        <begin position="123"/>
        <end position="284"/>
    </location>
</feature>
<organism evidence="5 6">
    <name type="scientific">Thalassiosira oceanica</name>
    <name type="common">Marine diatom</name>
    <dbReference type="NCBI Taxonomy" id="159749"/>
    <lineage>
        <taxon>Eukaryota</taxon>
        <taxon>Sar</taxon>
        <taxon>Stramenopiles</taxon>
        <taxon>Ochrophyta</taxon>
        <taxon>Bacillariophyta</taxon>
        <taxon>Coscinodiscophyceae</taxon>
        <taxon>Thalassiosirophycidae</taxon>
        <taxon>Thalassiosirales</taxon>
        <taxon>Thalassiosiraceae</taxon>
        <taxon>Thalassiosira</taxon>
    </lineage>
</organism>
<evidence type="ECO:0000259" key="4">
    <source>
        <dbReference type="Pfam" id="PF13359"/>
    </source>
</evidence>
<comment type="caution">
    <text evidence="5">The sequence shown here is derived from an EMBL/GenBank/DDBJ whole genome shotgun (WGS) entry which is preliminary data.</text>
</comment>
<evidence type="ECO:0000256" key="1">
    <source>
        <dbReference type="ARBA" id="ARBA00001968"/>
    </source>
</evidence>
<evidence type="ECO:0000313" key="6">
    <source>
        <dbReference type="Proteomes" id="UP000266841"/>
    </source>
</evidence>
<evidence type="ECO:0000313" key="5">
    <source>
        <dbReference type="EMBL" id="EJK48162.1"/>
    </source>
</evidence>
<evidence type="ECO:0000256" key="2">
    <source>
        <dbReference type="ARBA" id="ARBA00022723"/>
    </source>
</evidence>
<sequence length="390" mass="43742">MGTEAKPKREETNVHEGVASSVDGVDRRLNSLHRSKFNDLSNRGGLALRSGEATEIERLTQDFVASLFGTSQSQIHYIDRAWLQVMDTALQEMFPRPTRSQMLRNYPTRFIEADGHARCWLLLDAFEIFTQQSSNVNLSSATHSSYKGHSTAKFLGAVDPIGCPFKDSVTDGYPGKISDDKFTENSSILRQVPFGGTSKVDKGFIVDNLGAHEGVLIDRPAKRKKGQIQQSTVDVSQTQKVGNTRIIVENVNGELKLHMRCLNALIPCIQFGIISKVVRIGYLLQNFKCAIVQNHGPPTGEESEEGKPCRAEVRWYGASSTGLVDVRGNVRLWGLDCEIKRHAELSEMEEHEGKTAIEISEMVIKERWDLKQRKKLYNEVHHREYDGGDL</sequence>
<comment type="cofactor">
    <cofactor evidence="1">
        <name>a divalent metal cation</name>
        <dbReference type="ChEBI" id="CHEBI:60240"/>
    </cofactor>
</comment>
<dbReference type="EMBL" id="AGNL01046201">
    <property type="protein sequence ID" value="EJK48162.1"/>
    <property type="molecule type" value="Genomic_DNA"/>
</dbReference>
<accession>K0RN43</accession>
<reference evidence="5 6" key="1">
    <citation type="journal article" date="2012" name="Genome Biol.">
        <title>Genome and low-iron response of an oceanic diatom adapted to chronic iron limitation.</title>
        <authorList>
            <person name="Lommer M."/>
            <person name="Specht M."/>
            <person name="Roy A.S."/>
            <person name="Kraemer L."/>
            <person name="Andreson R."/>
            <person name="Gutowska M.A."/>
            <person name="Wolf J."/>
            <person name="Bergner S.V."/>
            <person name="Schilhabel M.B."/>
            <person name="Klostermeier U.C."/>
            <person name="Beiko R.G."/>
            <person name="Rosenstiel P."/>
            <person name="Hippler M."/>
            <person name="Laroche J."/>
        </authorList>
    </citation>
    <scope>NUCLEOTIDE SEQUENCE [LARGE SCALE GENOMIC DNA]</scope>
    <source>
        <strain evidence="5 6">CCMP1005</strain>
    </source>
</reference>
<evidence type="ECO:0000256" key="3">
    <source>
        <dbReference type="SAM" id="MobiDB-lite"/>
    </source>
</evidence>
<dbReference type="PANTHER" id="PTHR23080">
    <property type="entry name" value="THAP DOMAIN PROTEIN"/>
    <property type="match status" value="1"/>
</dbReference>
<dbReference type="AlphaFoldDB" id="K0RN43"/>
<proteinExistence type="predicted"/>
<dbReference type="Pfam" id="PF13359">
    <property type="entry name" value="DDE_Tnp_4"/>
    <property type="match status" value="1"/>
</dbReference>
<dbReference type="GO" id="GO:0046872">
    <property type="term" value="F:metal ion binding"/>
    <property type="evidence" value="ECO:0007669"/>
    <property type="project" value="UniProtKB-KW"/>
</dbReference>
<keyword evidence="2" id="KW-0479">Metal-binding</keyword>
<name>K0RN43_THAOC</name>